<dbReference type="AlphaFoldDB" id="A0A847S7N7"/>
<dbReference type="PROSITE" id="PS51257">
    <property type="entry name" value="PROKAR_LIPOPROTEIN"/>
    <property type="match status" value="1"/>
</dbReference>
<dbReference type="RefSeq" id="WP_168873626.1">
    <property type="nucleotide sequence ID" value="NZ_JABAIA010000003.1"/>
</dbReference>
<dbReference type="Proteomes" id="UP000570474">
    <property type="component" value="Unassembled WGS sequence"/>
</dbReference>
<proteinExistence type="predicted"/>
<evidence type="ECO:0000313" key="2">
    <source>
        <dbReference type="Proteomes" id="UP000570474"/>
    </source>
</evidence>
<comment type="caution">
    <text evidence="1">The sequence shown here is derived from an EMBL/GenBank/DDBJ whole genome shotgun (WGS) entry which is preliminary data.</text>
</comment>
<name>A0A847S7N7_9BACT</name>
<organism evidence="1 2">
    <name type="scientific">Chitinophaga varians</name>
    <dbReference type="NCBI Taxonomy" id="2202339"/>
    <lineage>
        <taxon>Bacteria</taxon>
        <taxon>Pseudomonadati</taxon>
        <taxon>Bacteroidota</taxon>
        <taxon>Chitinophagia</taxon>
        <taxon>Chitinophagales</taxon>
        <taxon>Chitinophagaceae</taxon>
        <taxon>Chitinophaga</taxon>
    </lineage>
</organism>
<protein>
    <submittedName>
        <fullName evidence="1">DUF4397 domain-containing protein</fullName>
    </submittedName>
</protein>
<dbReference type="EMBL" id="JABAIA010000003">
    <property type="protein sequence ID" value="NLR67681.1"/>
    <property type="molecule type" value="Genomic_DNA"/>
</dbReference>
<accession>A0A847S7N7</accession>
<reference evidence="1 2" key="1">
    <citation type="submission" date="2020-04" db="EMBL/GenBank/DDBJ databases">
        <authorList>
            <person name="Yin C."/>
        </authorList>
    </citation>
    <scope>NUCLEOTIDE SEQUENCE [LARGE SCALE GENOMIC DNA]</scope>
    <source>
        <strain evidence="1 2">Ae27</strain>
    </source>
</reference>
<gene>
    <name evidence="1" type="ORF">HGH92_25480</name>
</gene>
<sequence length="558" mass="59439">MMTTKYHTLLAGVLLLAAACSKDKTDVRAGNEPDYASMDKSTVRLVTFNQWDVKVNGQKLSNWYQVPDNVTVPNLPYPTRYFPDGKLSGTWFLPQQFLDSKGQATVEIGSPQGTSQPDYILDSFLVQDNYDQPSDYYLNTSADEHDGKYSVSRVPRTTALPSNPANIRIRLVNLCTSQGNGGGNTLSLAYANGGPVSAATSGIANHSFSDYVELPYGTYQFKVLIDGTGLQIPGKPPALTGTTAMDNFSLGGTQVYYSPVQTFQPGGVYTVAVGLTYGAYQYGEYPLSPNCFTVVTDIAPAANLTYGRLQVVNAAVPEGEGLGVNIDGGNTSTIAYGKAGAYKTLITGTHTLKITDATGKTLAEQTIALKGGDNLTAWAYPAAGGSVAVTVVSNNMGGVRVNGGNPDGSDGANNLYDPLHFRMLVQTRFLNLCPDLPEVTFTGANGTLFKNDLFTTATAAQHLQAGQQVSPIGVPYPYVDLGAVTGGIVQAYRSQPGVLPGDRLTDVPALTTLDFVQMPPAYFLNGNYGAEPGVYTVALIGRKKDAQHPRMIVIKHNQ</sequence>
<keyword evidence="2" id="KW-1185">Reference proteome</keyword>
<evidence type="ECO:0000313" key="1">
    <source>
        <dbReference type="EMBL" id="NLR67681.1"/>
    </source>
</evidence>